<dbReference type="InterPro" id="IPR018253">
    <property type="entry name" value="DnaJ_domain_CS"/>
</dbReference>
<dbReference type="GO" id="GO:0005737">
    <property type="term" value="C:cytoplasm"/>
    <property type="evidence" value="ECO:0007669"/>
    <property type="project" value="UniProtKB-SubCell"/>
</dbReference>
<comment type="domain">
    <text evidence="13">The J domain is necessary and sufficient to stimulate DnaK ATPase activity. Zinc center 1 plays an important role in the autonomous, DnaK-independent chaperone activity of DnaJ. Zinc center 2 is essential for interaction with DnaK and for DnaJ activity.</text>
</comment>
<feature type="domain" description="J" evidence="16">
    <location>
        <begin position="7"/>
        <end position="72"/>
    </location>
</feature>
<feature type="binding site" evidence="13">
    <location>
        <position position="164"/>
    </location>
    <ligand>
        <name>Zn(2+)</name>
        <dbReference type="ChEBI" id="CHEBI:29105"/>
        <label>2</label>
    </ligand>
</feature>
<evidence type="ECO:0000256" key="6">
    <source>
        <dbReference type="ARBA" id="ARBA00022737"/>
    </source>
</evidence>
<feature type="binding site" evidence="13">
    <location>
        <position position="161"/>
    </location>
    <ligand>
        <name>Zn(2+)</name>
        <dbReference type="ChEBI" id="CHEBI:29105"/>
        <label>2</label>
    </ligand>
</feature>
<dbReference type="PROSITE" id="PS00636">
    <property type="entry name" value="DNAJ_1"/>
    <property type="match status" value="1"/>
</dbReference>
<comment type="caution">
    <text evidence="13">Lacks conserved residue(s) required for the propagation of feature annotation.</text>
</comment>
<dbReference type="CDD" id="cd06257">
    <property type="entry name" value="DnaJ"/>
    <property type="match status" value="1"/>
</dbReference>
<dbReference type="CDD" id="cd10719">
    <property type="entry name" value="DnaJ_zf"/>
    <property type="match status" value="1"/>
</dbReference>
<keyword evidence="10 13" id="KW-0143">Chaperone</keyword>
<feature type="domain" description="CR-type" evidence="17">
    <location>
        <begin position="131"/>
        <end position="209"/>
    </location>
</feature>
<dbReference type="InterPro" id="IPR008971">
    <property type="entry name" value="HSP40/DnaJ_pept-bd"/>
</dbReference>
<dbReference type="GO" id="GO:0051082">
    <property type="term" value="F:unfolded protein binding"/>
    <property type="evidence" value="ECO:0007669"/>
    <property type="project" value="UniProtKB-UniRule"/>
</dbReference>
<comment type="cofactor">
    <cofactor evidence="13">
        <name>Zn(2+)</name>
        <dbReference type="ChEBI" id="CHEBI:29105"/>
    </cofactor>
    <text evidence="13">Binds 2 Zn(2+) ions per monomer.</text>
</comment>
<evidence type="ECO:0000256" key="1">
    <source>
        <dbReference type="ARBA" id="ARBA00004496"/>
    </source>
</evidence>
<sequence>MAPPKRDYYESLGVGKTATPDDIKQAYRQLAKQWHPDRNQGDPSAEEKFKEISEAYSVLIDVEKRRRYDRMGHAAFGGAADYERIDFRAVSEILEGLMGEVFGLSGAARRARQGTDIELELEISFEEAALGTEKPIQVPRLVTCGTCEGSGAAKGSKVERCHACNGVGEVKFQRGFFSASRPCSSCGGTGKRIETPCPTCKGKTVVASHEEMSVKVPPGVEDGAIRSVRGAGERGRHGGPPGDLHVRIRVRPHPLFKRDGADIKVTIPVSFPQVVLGTQVDIPTLEGRVKMKVPPGTQSGKVFRLRGKGIEVLGGAGKGDQLVHIVVEVPSNITKRQRKLIEELAAEFGEDVHPQQKSFLDKLKGLFE</sequence>
<dbReference type="FunFam" id="2.10.230.10:FF:000002">
    <property type="entry name" value="Molecular chaperone DnaJ"/>
    <property type="match status" value="1"/>
</dbReference>
<dbReference type="PROSITE" id="PS50076">
    <property type="entry name" value="DNAJ_2"/>
    <property type="match status" value="1"/>
</dbReference>
<evidence type="ECO:0000259" key="17">
    <source>
        <dbReference type="PROSITE" id="PS51188"/>
    </source>
</evidence>
<dbReference type="GO" id="GO:0042026">
    <property type="term" value="P:protein refolding"/>
    <property type="evidence" value="ECO:0007669"/>
    <property type="project" value="TreeGrafter"/>
</dbReference>
<dbReference type="InterPro" id="IPR036410">
    <property type="entry name" value="HSP_DnaJ_Cys-rich_dom_sf"/>
</dbReference>
<evidence type="ECO:0000256" key="3">
    <source>
        <dbReference type="ARBA" id="ARBA00022490"/>
    </source>
</evidence>
<reference evidence="18 19" key="1">
    <citation type="submission" date="2015-03" db="EMBL/GenBank/DDBJ databases">
        <title>Genome assembly of Sandaracinus amylolyticus DSM 53668.</title>
        <authorList>
            <person name="Sharma G."/>
            <person name="Subramanian S."/>
        </authorList>
    </citation>
    <scope>NUCLEOTIDE SEQUENCE [LARGE SCALE GENOMIC DNA]</scope>
    <source>
        <strain evidence="18 19">DSM 53668</strain>
    </source>
</reference>
<evidence type="ECO:0000256" key="2">
    <source>
        <dbReference type="ARBA" id="ARBA00011738"/>
    </source>
</evidence>
<evidence type="ECO:0000313" key="19">
    <source>
        <dbReference type="Proteomes" id="UP000034883"/>
    </source>
</evidence>
<dbReference type="PRINTS" id="PR00625">
    <property type="entry name" value="JDOMAIN"/>
</dbReference>
<gene>
    <name evidence="13" type="primary">dnaJ</name>
    <name evidence="18" type="ORF">DB32_008449</name>
</gene>
<dbReference type="NCBIfam" id="NF008035">
    <property type="entry name" value="PRK10767.1"/>
    <property type="match status" value="1"/>
</dbReference>
<feature type="binding site" evidence="13">
    <location>
        <position position="183"/>
    </location>
    <ligand>
        <name>Zn(2+)</name>
        <dbReference type="ChEBI" id="CHEBI:29105"/>
        <label>2</label>
    </ligand>
</feature>
<feature type="region of interest" description="Disordered" evidence="15">
    <location>
        <begin position="1"/>
        <end position="21"/>
    </location>
</feature>
<comment type="function">
    <text evidence="13">Participates actively in the response to hyperosmotic and heat shock by preventing the aggregation of stress-denatured proteins and by disaggregating proteins, also in an autonomous, DnaK-independent fashion. Unfolded proteins bind initially to DnaJ; upon interaction with the DnaJ-bound protein, DnaK hydrolyzes its bound ATP, resulting in the formation of a stable complex. GrpE releases ADP from DnaK; ATP binding to DnaK triggers the release of the substrate protein, thus completing the reaction cycle. Several rounds of ATP-dependent interactions between DnaJ, DnaK and GrpE are required for fully efficient folding. Also involved, together with DnaK and GrpE, in the DNA replication of plasmids through activation of initiation proteins.</text>
</comment>
<dbReference type="GO" id="GO:0031072">
    <property type="term" value="F:heat shock protein binding"/>
    <property type="evidence" value="ECO:0007669"/>
    <property type="project" value="InterPro"/>
</dbReference>
<evidence type="ECO:0000256" key="13">
    <source>
        <dbReference type="HAMAP-Rule" id="MF_01152"/>
    </source>
</evidence>
<name>A0A0F6WA32_9BACT</name>
<dbReference type="Gene3D" id="1.10.287.110">
    <property type="entry name" value="DnaJ domain"/>
    <property type="match status" value="1"/>
</dbReference>
<dbReference type="SUPFAM" id="SSF46565">
    <property type="entry name" value="Chaperone J-domain"/>
    <property type="match status" value="1"/>
</dbReference>
<dbReference type="Pfam" id="PF00226">
    <property type="entry name" value="DnaJ"/>
    <property type="match status" value="1"/>
</dbReference>
<feature type="binding site" evidence="13">
    <location>
        <position position="147"/>
    </location>
    <ligand>
        <name>Zn(2+)</name>
        <dbReference type="ChEBI" id="CHEBI:29105"/>
        <label>1</label>
    </ligand>
</feature>
<keyword evidence="8 13" id="KW-0862">Zinc</keyword>
<dbReference type="KEGG" id="samy:DB32_008449"/>
<feature type="zinc finger region" description="CR-type" evidence="14">
    <location>
        <begin position="131"/>
        <end position="209"/>
    </location>
</feature>
<keyword evidence="3 13" id="KW-0963">Cytoplasm</keyword>
<dbReference type="OrthoDB" id="9779889at2"/>
<comment type="subcellular location">
    <subcellularLocation>
        <location evidence="1 13">Cytoplasm</location>
    </subcellularLocation>
</comment>
<dbReference type="RefSeq" id="WP_053238179.1">
    <property type="nucleotide sequence ID" value="NZ_CP011125.1"/>
</dbReference>
<dbReference type="AlphaFoldDB" id="A0A0F6WA32"/>
<dbReference type="EMBL" id="CP011125">
    <property type="protein sequence ID" value="AKF11300.1"/>
    <property type="molecule type" value="Genomic_DNA"/>
</dbReference>
<protein>
    <recommendedName>
        <fullName evidence="12 13">Chaperone protein DnaJ</fullName>
    </recommendedName>
</protein>
<accession>A0A0F6WA32</accession>
<keyword evidence="19" id="KW-1185">Reference proteome</keyword>
<dbReference type="SMART" id="SM00271">
    <property type="entry name" value="DnaJ"/>
    <property type="match status" value="1"/>
</dbReference>
<dbReference type="InterPro" id="IPR036869">
    <property type="entry name" value="J_dom_sf"/>
</dbReference>
<keyword evidence="4 13" id="KW-0235">DNA replication</keyword>
<keyword evidence="5 13" id="KW-0479">Metal-binding</keyword>
<dbReference type="GO" id="GO:0008270">
    <property type="term" value="F:zinc ion binding"/>
    <property type="evidence" value="ECO:0007669"/>
    <property type="project" value="UniProtKB-UniRule"/>
</dbReference>
<comment type="similarity">
    <text evidence="11 13">Belongs to the DnaJ family.</text>
</comment>
<evidence type="ECO:0000259" key="16">
    <source>
        <dbReference type="PROSITE" id="PS50076"/>
    </source>
</evidence>
<proteinExistence type="inferred from homology"/>
<dbReference type="NCBIfam" id="TIGR02349">
    <property type="entry name" value="DnaJ_bact"/>
    <property type="match status" value="1"/>
</dbReference>
<dbReference type="SUPFAM" id="SSF57938">
    <property type="entry name" value="DnaJ/Hsp40 cysteine-rich domain"/>
    <property type="match status" value="1"/>
</dbReference>
<evidence type="ECO:0000256" key="4">
    <source>
        <dbReference type="ARBA" id="ARBA00022705"/>
    </source>
</evidence>
<dbReference type="FunFam" id="2.60.260.20:FF:000004">
    <property type="entry name" value="Molecular chaperone DnaJ"/>
    <property type="match status" value="1"/>
</dbReference>
<evidence type="ECO:0000256" key="15">
    <source>
        <dbReference type="SAM" id="MobiDB-lite"/>
    </source>
</evidence>
<feature type="binding site" evidence="13">
    <location>
        <position position="144"/>
    </location>
    <ligand>
        <name>Zn(2+)</name>
        <dbReference type="ChEBI" id="CHEBI:29105"/>
        <label>1</label>
    </ligand>
</feature>
<keyword evidence="9 13" id="KW-0346">Stress response</keyword>
<evidence type="ECO:0000313" key="18">
    <source>
        <dbReference type="EMBL" id="AKF11300.1"/>
    </source>
</evidence>
<dbReference type="GO" id="GO:0006260">
    <property type="term" value="P:DNA replication"/>
    <property type="evidence" value="ECO:0007669"/>
    <property type="project" value="UniProtKB-KW"/>
</dbReference>
<evidence type="ECO:0000256" key="10">
    <source>
        <dbReference type="ARBA" id="ARBA00023186"/>
    </source>
</evidence>
<evidence type="ECO:0000256" key="9">
    <source>
        <dbReference type="ARBA" id="ARBA00023016"/>
    </source>
</evidence>
<dbReference type="InterPro" id="IPR012724">
    <property type="entry name" value="DnaJ"/>
</dbReference>
<dbReference type="Pfam" id="PF01556">
    <property type="entry name" value="DnaJ_C"/>
    <property type="match status" value="1"/>
</dbReference>
<feature type="binding site" evidence="13">
    <location>
        <position position="186"/>
    </location>
    <ligand>
        <name>Zn(2+)</name>
        <dbReference type="ChEBI" id="CHEBI:29105"/>
        <label>2</label>
    </ligand>
</feature>
<dbReference type="GO" id="GO:0005524">
    <property type="term" value="F:ATP binding"/>
    <property type="evidence" value="ECO:0007669"/>
    <property type="project" value="InterPro"/>
</dbReference>
<keyword evidence="6 13" id="KW-0677">Repeat</keyword>
<dbReference type="InterPro" id="IPR001305">
    <property type="entry name" value="HSP_DnaJ_Cys-rich_dom"/>
</dbReference>
<dbReference type="Pfam" id="PF00684">
    <property type="entry name" value="DnaJ_CXXCXGXG"/>
    <property type="match status" value="1"/>
</dbReference>
<evidence type="ECO:0000256" key="14">
    <source>
        <dbReference type="PROSITE-ProRule" id="PRU00546"/>
    </source>
</evidence>
<dbReference type="HAMAP" id="MF_01152">
    <property type="entry name" value="DnaJ"/>
    <property type="match status" value="1"/>
</dbReference>
<organism evidence="18 19">
    <name type="scientific">Sandaracinus amylolyticus</name>
    <dbReference type="NCBI Taxonomy" id="927083"/>
    <lineage>
        <taxon>Bacteria</taxon>
        <taxon>Pseudomonadati</taxon>
        <taxon>Myxococcota</taxon>
        <taxon>Polyangia</taxon>
        <taxon>Polyangiales</taxon>
        <taxon>Sandaracinaceae</taxon>
        <taxon>Sandaracinus</taxon>
    </lineage>
</organism>
<dbReference type="SUPFAM" id="SSF49493">
    <property type="entry name" value="HSP40/DnaJ peptide-binding domain"/>
    <property type="match status" value="2"/>
</dbReference>
<dbReference type="Gene3D" id="2.10.230.10">
    <property type="entry name" value="Heat shock protein DnaJ, cysteine-rich domain"/>
    <property type="match status" value="1"/>
</dbReference>
<evidence type="ECO:0000256" key="11">
    <source>
        <dbReference type="ARBA" id="ARBA00061004"/>
    </source>
</evidence>
<dbReference type="STRING" id="927083.DB32_008449"/>
<dbReference type="InterPro" id="IPR002939">
    <property type="entry name" value="DnaJ_C"/>
</dbReference>
<evidence type="ECO:0000256" key="5">
    <source>
        <dbReference type="ARBA" id="ARBA00022723"/>
    </source>
</evidence>
<comment type="subunit">
    <text evidence="2 13">Homodimer.</text>
</comment>
<dbReference type="InterPro" id="IPR001623">
    <property type="entry name" value="DnaJ_domain"/>
</dbReference>
<dbReference type="PROSITE" id="PS51188">
    <property type="entry name" value="ZF_CR"/>
    <property type="match status" value="1"/>
</dbReference>
<dbReference type="GO" id="GO:0009408">
    <property type="term" value="P:response to heat"/>
    <property type="evidence" value="ECO:0007669"/>
    <property type="project" value="InterPro"/>
</dbReference>
<evidence type="ECO:0000256" key="12">
    <source>
        <dbReference type="ARBA" id="ARBA00067609"/>
    </source>
</evidence>
<dbReference type="PANTHER" id="PTHR43096">
    <property type="entry name" value="DNAJ HOMOLOG 1, MITOCHONDRIAL-RELATED"/>
    <property type="match status" value="1"/>
</dbReference>
<evidence type="ECO:0000256" key="7">
    <source>
        <dbReference type="ARBA" id="ARBA00022771"/>
    </source>
</evidence>
<keyword evidence="7 13" id="KW-0863">Zinc-finger</keyword>
<dbReference type="CDD" id="cd10747">
    <property type="entry name" value="DnaJ_C"/>
    <property type="match status" value="1"/>
</dbReference>
<dbReference type="Gene3D" id="2.60.260.20">
    <property type="entry name" value="Urease metallochaperone UreE, N-terminal domain"/>
    <property type="match status" value="2"/>
</dbReference>
<feature type="binding site" evidence="13">
    <location>
        <position position="200"/>
    </location>
    <ligand>
        <name>Zn(2+)</name>
        <dbReference type="ChEBI" id="CHEBI:29105"/>
        <label>1</label>
    </ligand>
</feature>
<dbReference type="Proteomes" id="UP000034883">
    <property type="component" value="Chromosome"/>
</dbReference>
<dbReference type="PANTHER" id="PTHR43096:SF52">
    <property type="entry name" value="DNAJ HOMOLOG 1, MITOCHONDRIAL-RELATED"/>
    <property type="match status" value="1"/>
</dbReference>
<feature type="binding site" evidence="13">
    <location>
        <position position="197"/>
    </location>
    <ligand>
        <name>Zn(2+)</name>
        <dbReference type="ChEBI" id="CHEBI:29105"/>
        <label>1</label>
    </ligand>
</feature>
<evidence type="ECO:0000256" key="8">
    <source>
        <dbReference type="ARBA" id="ARBA00022833"/>
    </source>
</evidence>